<organism evidence="1">
    <name type="scientific">Arundo donax</name>
    <name type="common">Giant reed</name>
    <name type="synonym">Donax arundinaceus</name>
    <dbReference type="NCBI Taxonomy" id="35708"/>
    <lineage>
        <taxon>Eukaryota</taxon>
        <taxon>Viridiplantae</taxon>
        <taxon>Streptophyta</taxon>
        <taxon>Embryophyta</taxon>
        <taxon>Tracheophyta</taxon>
        <taxon>Spermatophyta</taxon>
        <taxon>Magnoliopsida</taxon>
        <taxon>Liliopsida</taxon>
        <taxon>Poales</taxon>
        <taxon>Poaceae</taxon>
        <taxon>PACMAD clade</taxon>
        <taxon>Arundinoideae</taxon>
        <taxon>Arundineae</taxon>
        <taxon>Arundo</taxon>
    </lineage>
</organism>
<dbReference type="EMBL" id="GBRH01189265">
    <property type="protein sequence ID" value="JAE08631.1"/>
    <property type="molecule type" value="Transcribed_RNA"/>
</dbReference>
<sequence>MIRLILLFLSGSKQFLNTLSEARSTGSMSDFLITDEACCISLCLNVANFSRNVGAGFLELTWRLLISLIRHVVAQSV</sequence>
<reference evidence="1" key="1">
    <citation type="submission" date="2014-09" db="EMBL/GenBank/DDBJ databases">
        <authorList>
            <person name="Magalhaes I.L.F."/>
            <person name="Oliveira U."/>
            <person name="Santos F.R."/>
            <person name="Vidigal T.H.D.A."/>
            <person name="Brescovit A.D."/>
            <person name="Santos A.J."/>
        </authorList>
    </citation>
    <scope>NUCLEOTIDE SEQUENCE</scope>
    <source>
        <tissue evidence="1">Shoot tissue taken approximately 20 cm above the soil surface</tissue>
    </source>
</reference>
<protein>
    <submittedName>
        <fullName evidence="1">Uncharacterized protein</fullName>
    </submittedName>
</protein>
<reference evidence="1" key="2">
    <citation type="journal article" date="2015" name="Data Brief">
        <title>Shoot transcriptome of the giant reed, Arundo donax.</title>
        <authorList>
            <person name="Barrero R.A."/>
            <person name="Guerrero F.D."/>
            <person name="Moolhuijzen P."/>
            <person name="Goolsby J.A."/>
            <person name="Tidwell J."/>
            <person name="Bellgard S.E."/>
            <person name="Bellgard M.I."/>
        </authorList>
    </citation>
    <scope>NUCLEOTIDE SEQUENCE</scope>
    <source>
        <tissue evidence="1">Shoot tissue taken approximately 20 cm above the soil surface</tissue>
    </source>
</reference>
<dbReference type="AlphaFoldDB" id="A0A0A9FEW5"/>
<proteinExistence type="predicted"/>
<accession>A0A0A9FEW5</accession>
<name>A0A0A9FEW5_ARUDO</name>
<evidence type="ECO:0000313" key="1">
    <source>
        <dbReference type="EMBL" id="JAE08631.1"/>
    </source>
</evidence>